<gene>
    <name evidence="1" type="ORF">NVS88_13930</name>
</gene>
<keyword evidence="2" id="KW-1185">Reference proteome</keyword>
<evidence type="ECO:0000313" key="1">
    <source>
        <dbReference type="EMBL" id="MDG3015656.1"/>
    </source>
</evidence>
<reference evidence="1" key="1">
    <citation type="submission" date="2022-08" db="EMBL/GenBank/DDBJ databases">
        <title>Genome analysis of Corynebacteriales strain.</title>
        <authorList>
            <person name="Lee S.D."/>
        </authorList>
    </citation>
    <scope>NUCLEOTIDE SEQUENCE</scope>
    <source>
        <strain evidence="1">D3-21</strain>
    </source>
</reference>
<evidence type="ECO:0000313" key="2">
    <source>
        <dbReference type="Proteomes" id="UP001152755"/>
    </source>
</evidence>
<organism evidence="1 2">
    <name type="scientific">Speluncibacter jeojiensis</name>
    <dbReference type="NCBI Taxonomy" id="2710754"/>
    <lineage>
        <taxon>Bacteria</taxon>
        <taxon>Bacillati</taxon>
        <taxon>Actinomycetota</taxon>
        <taxon>Actinomycetes</taxon>
        <taxon>Mycobacteriales</taxon>
        <taxon>Speluncibacteraceae</taxon>
        <taxon>Speluncibacter</taxon>
    </lineage>
</organism>
<dbReference type="PANTHER" id="PTHR47791:SF3">
    <property type="entry name" value="MEIOTICALLY UP-REGULATED GENE 191 PROTEIN"/>
    <property type="match status" value="1"/>
</dbReference>
<dbReference type="PIRSF" id="PIRSF021505">
    <property type="entry name" value="O_gly_hdrol"/>
    <property type="match status" value="1"/>
</dbReference>
<sequence>MGNLWSRRADAAERAALARHARRLWGLPCTELGVVAWPPELRERTFGVWNYWWQAHLIDCAVDAAVRLPTQARVRRLRRLTRSPRIRNLTGWTNRYYDDMAWMGLALERAGRQQQVEHPSAIQTLESRLVDAWNPAAGGGIPWRRRDDFYNAPANGPAAILLARTGRLWRAQEMADWIDERLRDPVTGLIFDGLRGTEVERVVYSYCQGVVLGAETELAVRMGDPRHSIRVRRLVAAVSAHLCSGGVITGGGSGDGGLFNGILARYLALVATELPVLDAEDEDTRRLARSIVLSSAESAWANRLSVDGLPLFGCRWTVPAVMPELHGEDGVLCGDSVHASSVPERDLSVQLSGWMLLESAHTVEVLP</sequence>
<dbReference type="SUPFAM" id="SSF48208">
    <property type="entry name" value="Six-hairpin glycosidases"/>
    <property type="match status" value="1"/>
</dbReference>
<dbReference type="PANTHER" id="PTHR47791">
    <property type="entry name" value="MEIOTICALLY UP-REGULATED GENE 191 PROTEIN"/>
    <property type="match status" value="1"/>
</dbReference>
<dbReference type="InterPro" id="IPR008928">
    <property type="entry name" value="6-hairpin_glycosidase_sf"/>
</dbReference>
<protein>
    <submittedName>
        <fullName evidence="1">Fructose-bisphosphate aldolase</fullName>
    </submittedName>
</protein>
<dbReference type="GO" id="GO:0005975">
    <property type="term" value="P:carbohydrate metabolic process"/>
    <property type="evidence" value="ECO:0007669"/>
    <property type="project" value="InterPro"/>
</dbReference>
<dbReference type="RefSeq" id="WP_332520154.1">
    <property type="nucleotide sequence ID" value="NZ_JANRHA010000009.1"/>
</dbReference>
<dbReference type="AlphaFoldDB" id="A0A9X4M1W5"/>
<dbReference type="InterPro" id="IPR005198">
    <property type="entry name" value="Glyco_hydro_76"/>
</dbReference>
<dbReference type="Pfam" id="PF03663">
    <property type="entry name" value="Glyco_hydro_76"/>
    <property type="match status" value="1"/>
</dbReference>
<proteinExistence type="predicted"/>
<dbReference type="InterPro" id="IPR053169">
    <property type="entry name" value="MUG_Protein"/>
</dbReference>
<dbReference type="Gene3D" id="1.50.10.20">
    <property type="match status" value="1"/>
</dbReference>
<dbReference type="Proteomes" id="UP001152755">
    <property type="component" value="Unassembled WGS sequence"/>
</dbReference>
<comment type="caution">
    <text evidence="1">The sequence shown here is derived from an EMBL/GenBank/DDBJ whole genome shotgun (WGS) entry which is preliminary data.</text>
</comment>
<dbReference type="EMBL" id="JANRHA010000009">
    <property type="protein sequence ID" value="MDG3015656.1"/>
    <property type="molecule type" value="Genomic_DNA"/>
</dbReference>
<dbReference type="InterPro" id="IPR014512">
    <property type="entry name" value="O_gly_hydro"/>
</dbReference>
<name>A0A9X4M1W5_9ACTN</name>
<accession>A0A9X4M1W5</accession>